<gene>
    <name evidence="1" type="ORF">ICL16_14265</name>
</gene>
<reference evidence="1" key="1">
    <citation type="submission" date="2020-09" db="EMBL/GenBank/DDBJ databases">
        <title>Iningainema tapete sp. nov. (Scytonemataceae, Cyanobacteria) from greenhouses in central Florida (USA) produces two types of nodularin with biosynthetic potential for microcystin-LR and anabaenopeptins.</title>
        <authorList>
            <person name="Berthold D.E."/>
            <person name="Lefler F.W."/>
            <person name="Huang I.-S."/>
            <person name="Abdulla H."/>
            <person name="Zimba P.V."/>
            <person name="Laughinghouse H.D. IV."/>
        </authorList>
    </citation>
    <scope>NUCLEOTIDE SEQUENCE</scope>
    <source>
        <strain evidence="1">BLCCT55</strain>
    </source>
</reference>
<dbReference type="Proteomes" id="UP000629098">
    <property type="component" value="Unassembled WGS sequence"/>
</dbReference>
<protein>
    <submittedName>
        <fullName evidence="1">Uncharacterized protein</fullName>
    </submittedName>
</protein>
<proteinExistence type="predicted"/>
<organism evidence="1 2">
    <name type="scientific">Iningainema tapete BLCC-T55</name>
    <dbReference type="NCBI Taxonomy" id="2748662"/>
    <lineage>
        <taxon>Bacteria</taxon>
        <taxon>Bacillati</taxon>
        <taxon>Cyanobacteriota</taxon>
        <taxon>Cyanophyceae</taxon>
        <taxon>Nostocales</taxon>
        <taxon>Scytonemataceae</taxon>
        <taxon>Iningainema tapete</taxon>
    </lineage>
</organism>
<evidence type="ECO:0000313" key="2">
    <source>
        <dbReference type="Proteomes" id="UP000629098"/>
    </source>
</evidence>
<dbReference type="EMBL" id="JACXAE010000050">
    <property type="protein sequence ID" value="MBD2773200.1"/>
    <property type="molecule type" value="Genomic_DNA"/>
</dbReference>
<dbReference type="AlphaFoldDB" id="A0A8J6XH40"/>
<comment type="caution">
    <text evidence="1">The sequence shown here is derived from an EMBL/GenBank/DDBJ whole genome shotgun (WGS) entry which is preliminary data.</text>
</comment>
<keyword evidence="2" id="KW-1185">Reference proteome</keyword>
<evidence type="ECO:0000313" key="1">
    <source>
        <dbReference type="EMBL" id="MBD2773200.1"/>
    </source>
</evidence>
<name>A0A8J6XH40_9CYAN</name>
<accession>A0A8J6XH40</accession>
<sequence length="209" mass="21366">MKSILCLVLVTAYAVASTKPVLAIKYNNNSVYKATDGGNTVVIFSASPGSKVQVNLGSQSKPSAKIVGACGEIKISVPSSGSFTGLKVDGTAVDTASLATQTLPSCVNGTFAEPRSNNFKTPSGQVVIVGKTANTAASIELPQPTTKSVSVNACGFGVLKASTGQTLPATFNVDTTEYTLASLPDAQVPPYCRTIQGVSSGYVPAVWTP</sequence>